<dbReference type="Proteomes" id="UP000188318">
    <property type="component" value="Unassembled WGS sequence"/>
</dbReference>
<dbReference type="InterPro" id="IPR007648">
    <property type="entry name" value="ATPase_inhibitor_mt"/>
</dbReference>
<dbReference type="GO" id="GO:0042030">
    <property type="term" value="F:ATPase inhibitor activity"/>
    <property type="evidence" value="ECO:0007669"/>
    <property type="project" value="InterPro"/>
</dbReference>
<gene>
    <name evidence="5" type="ORF">ASPCADRAFT_210813</name>
</gene>
<dbReference type="Pfam" id="PF04568">
    <property type="entry name" value="IATP"/>
    <property type="match status" value="1"/>
</dbReference>
<evidence type="ECO:0000313" key="6">
    <source>
        <dbReference type="Proteomes" id="UP000188318"/>
    </source>
</evidence>
<comment type="function">
    <text evidence="4">Inhibits the enzyme activity of ATPase.</text>
</comment>
<organism evidence="5 6">
    <name type="scientific">Aspergillus carbonarius (strain ITEM 5010)</name>
    <dbReference type="NCBI Taxonomy" id="602072"/>
    <lineage>
        <taxon>Eukaryota</taxon>
        <taxon>Fungi</taxon>
        <taxon>Dikarya</taxon>
        <taxon>Ascomycota</taxon>
        <taxon>Pezizomycotina</taxon>
        <taxon>Eurotiomycetes</taxon>
        <taxon>Eurotiomycetidae</taxon>
        <taxon>Eurotiales</taxon>
        <taxon>Aspergillaceae</taxon>
        <taxon>Aspergillus</taxon>
        <taxon>Aspergillus subgen. Circumdati</taxon>
    </lineage>
</organism>
<dbReference type="GO" id="GO:0005739">
    <property type="term" value="C:mitochondrion"/>
    <property type="evidence" value="ECO:0007669"/>
    <property type="project" value="UniProtKB-SubCell"/>
</dbReference>
<reference evidence="6" key="1">
    <citation type="journal article" date="2017" name="Genome Biol.">
        <title>Comparative genomics reveals high biological diversity and specific adaptations in the industrially and medically important fungal genus Aspergillus.</title>
        <authorList>
            <person name="de Vries R.P."/>
            <person name="Riley R."/>
            <person name="Wiebenga A."/>
            <person name="Aguilar-Osorio G."/>
            <person name="Amillis S."/>
            <person name="Uchima C.A."/>
            <person name="Anderluh G."/>
            <person name="Asadollahi M."/>
            <person name="Askin M."/>
            <person name="Barry K."/>
            <person name="Battaglia E."/>
            <person name="Bayram O."/>
            <person name="Benocci T."/>
            <person name="Braus-Stromeyer S.A."/>
            <person name="Caldana C."/>
            <person name="Canovas D."/>
            <person name="Cerqueira G.C."/>
            <person name="Chen F."/>
            <person name="Chen W."/>
            <person name="Choi C."/>
            <person name="Clum A."/>
            <person name="Dos Santos R.A."/>
            <person name="Damasio A.R."/>
            <person name="Diallinas G."/>
            <person name="Emri T."/>
            <person name="Fekete E."/>
            <person name="Flipphi M."/>
            <person name="Freyberg S."/>
            <person name="Gallo A."/>
            <person name="Gournas C."/>
            <person name="Habgood R."/>
            <person name="Hainaut M."/>
            <person name="Harispe M.L."/>
            <person name="Henrissat B."/>
            <person name="Hilden K.S."/>
            <person name="Hope R."/>
            <person name="Hossain A."/>
            <person name="Karabika E."/>
            <person name="Karaffa L."/>
            <person name="Karanyi Z."/>
            <person name="Krasevec N."/>
            <person name="Kuo A."/>
            <person name="Kusch H."/>
            <person name="LaButti K."/>
            <person name="Lagendijk E.L."/>
            <person name="Lapidus A."/>
            <person name="Levasseur A."/>
            <person name="Lindquist E."/>
            <person name="Lipzen A."/>
            <person name="Logrieco A.F."/>
            <person name="MacCabe A."/>
            <person name="Maekelae M.R."/>
            <person name="Malavazi I."/>
            <person name="Melin P."/>
            <person name="Meyer V."/>
            <person name="Mielnichuk N."/>
            <person name="Miskei M."/>
            <person name="Molnar A.P."/>
            <person name="Mule G."/>
            <person name="Ngan C.Y."/>
            <person name="Orejas M."/>
            <person name="Orosz E."/>
            <person name="Ouedraogo J.P."/>
            <person name="Overkamp K.M."/>
            <person name="Park H.-S."/>
            <person name="Perrone G."/>
            <person name="Piumi F."/>
            <person name="Punt P.J."/>
            <person name="Ram A.F."/>
            <person name="Ramon A."/>
            <person name="Rauscher S."/>
            <person name="Record E."/>
            <person name="Riano-Pachon D.M."/>
            <person name="Robert V."/>
            <person name="Roehrig J."/>
            <person name="Ruller R."/>
            <person name="Salamov A."/>
            <person name="Salih N.S."/>
            <person name="Samson R.A."/>
            <person name="Sandor E."/>
            <person name="Sanguinetti M."/>
            <person name="Schuetze T."/>
            <person name="Sepcic K."/>
            <person name="Shelest E."/>
            <person name="Sherlock G."/>
            <person name="Sophianopoulou V."/>
            <person name="Squina F.M."/>
            <person name="Sun H."/>
            <person name="Susca A."/>
            <person name="Todd R.B."/>
            <person name="Tsang A."/>
            <person name="Unkles S.E."/>
            <person name="van de Wiele N."/>
            <person name="van Rossen-Uffink D."/>
            <person name="Oliveira J.V."/>
            <person name="Vesth T.C."/>
            <person name="Visser J."/>
            <person name="Yu J.-H."/>
            <person name="Zhou M."/>
            <person name="Andersen M.R."/>
            <person name="Archer D.B."/>
            <person name="Baker S.E."/>
            <person name="Benoit I."/>
            <person name="Brakhage A.A."/>
            <person name="Braus G.H."/>
            <person name="Fischer R."/>
            <person name="Frisvad J.C."/>
            <person name="Goldman G.H."/>
            <person name="Houbraken J."/>
            <person name="Oakley B."/>
            <person name="Pocsi I."/>
            <person name="Scazzocchio C."/>
            <person name="Seiboth B."/>
            <person name="vanKuyk P.A."/>
            <person name="Wortman J."/>
            <person name="Dyer P.S."/>
            <person name="Grigoriev I.V."/>
        </authorList>
    </citation>
    <scope>NUCLEOTIDE SEQUENCE [LARGE SCALE GENOMIC DNA]</scope>
    <source>
        <strain evidence="6">ITEM 5010</strain>
    </source>
</reference>
<protein>
    <recommendedName>
        <fullName evidence="4">ATPase inhibitor, mitochondrial</fullName>
    </recommendedName>
</protein>
<comment type="subcellular location">
    <subcellularLocation>
        <location evidence="1">Mitochondrion</location>
    </subcellularLocation>
</comment>
<dbReference type="AlphaFoldDB" id="A0A1R3RBR1"/>
<sequence length="121" mass="14142">MPLLTLTYCPQSQPSSIYHYTMLSLPQASRPLIRASRVRLFSIAVPARREGEIVSPKPRGYLAEKNPLVPRDAANETYLVKTQEAEKFRLVRQKMLEQRRHLDDLERHIQDLAREQAKVRY</sequence>
<evidence type="ECO:0000313" key="5">
    <source>
        <dbReference type="EMBL" id="OOF91897.1"/>
    </source>
</evidence>
<comment type="similarity">
    <text evidence="2 4">Belongs to the ATPase inhibitor family.</text>
</comment>
<dbReference type="EMBL" id="KV907509">
    <property type="protein sequence ID" value="OOF91897.1"/>
    <property type="molecule type" value="Genomic_DNA"/>
</dbReference>
<keyword evidence="3" id="KW-0496">Mitochondrion</keyword>
<evidence type="ECO:0000256" key="3">
    <source>
        <dbReference type="ARBA" id="ARBA00023128"/>
    </source>
</evidence>
<proteinExistence type="inferred from homology"/>
<evidence type="ECO:0000256" key="4">
    <source>
        <dbReference type="RuleBase" id="RU368087"/>
    </source>
</evidence>
<accession>A0A1R3RBR1</accession>
<evidence type="ECO:0000256" key="1">
    <source>
        <dbReference type="ARBA" id="ARBA00004173"/>
    </source>
</evidence>
<dbReference type="OrthoDB" id="5532350at2759"/>
<name>A0A1R3RBR1_ASPC5</name>
<dbReference type="VEuPathDB" id="FungiDB:ASPCADRAFT_210813"/>
<evidence type="ECO:0000256" key="2">
    <source>
        <dbReference type="ARBA" id="ARBA00010901"/>
    </source>
</evidence>
<dbReference type="OMA" id="LANEWMH"/>
<keyword evidence="6" id="KW-1185">Reference proteome</keyword>
<feature type="non-terminal residue" evidence="5">
    <location>
        <position position="1"/>
    </location>
</feature>
<dbReference type="STRING" id="602072.A0A1R3RBR1"/>